<dbReference type="PANTHER" id="PTHR37292">
    <property type="entry name" value="VNG6097C"/>
    <property type="match status" value="1"/>
</dbReference>
<name>A0A090YR96_PAEMA</name>
<dbReference type="AlphaFoldDB" id="A0A090YR96"/>
<sequence>MSEGLTIRQIVENIQRGQIRIPAFQRGFVWDANRVAFFMDSIYKGYPFGSLLFWRTKEPLKTERQLGPFKLPENDPDFPIDYVLDGQQRITSIFGVFQTEIKEEDNNEWTKIYFDFQTDPNIKEPQFIALSEDQVDLTRHFPLKALFDTTSYRRATANFSEELADKIDRMQSVFKEVRIPIQTITTEDRATVAIIFERINRMGVELDTMQLLSAWTWSEEFTLQERFREFGEELAPFGFKDVGDDMTLLLRCCAAITVGDASPESLIGLDGAVVRDRFNEIENGVKGAIDFLRENLNIQVLSNLPFNTLLVPLSVFFAAGGNVQIKYDDSQRRTIISWFWKCCFSRRYSSGVLRNLKTDIEEMSKLKRGEDSRLSDFPVIITSEFFQREIFRLNTVNAATFILPLAQKQPKSFITGAPVSLRNVLKEYNRNEFHHLYPRAFINASQQNGTYSENCLANFAFLSRSDNNQIGGAAPSKYREKMPSQIDDILERALCPIELFNDNYDDFIKLRSEILSNFANKLMRIDQLV</sequence>
<dbReference type="InterPro" id="IPR004919">
    <property type="entry name" value="GmrSD_N"/>
</dbReference>
<proteinExistence type="predicted"/>
<keyword evidence="3" id="KW-1185">Reference proteome</keyword>
<reference evidence="2 3" key="1">
    <citation type="submission" date="2014-04" db="EMBL/GenBank/DDBJ databases">
        <authorList>
            <person name="Bishop-Lilly K.A."/>
            <person name="Broomall S.M."/>
            <person name="Chain P.S."/>
            <person name="Chertkov O."/>
            <person name="Coyne S.R."/>
            <person name="Daligault H.E."/>
            <person name="Davenport K.W."/>
            <person name="Erkkila T."/>
            <person name="Frey K.G."/>
            <person name="Gibbons H.S."/>
            <person name="Gu W."/>
            <person name="Jaissle J."/>
            <person name="Johnson S.L."/>
            <person name="Koroleva G.I."/>
            <person name="Ladner J.T."/>
            <person name="Lo C.-C."/>
            <person name="Minogue T.D."/>
            <person name="Munk C."/>
            <person name="Palacios G.F."/>
            <person name="Redden C.L."/>
            <person name="Rosenzweig C.N."/>
            <person name="Scholz M.B."/>
            <person name="Teshima H."/>
            <person name="Xu Y."/>
        </authorList>
    </citation>
    <scope>NUCLEOTIDE SEQUENCE [LARGE SCALE GENOMIC DNA]</scope>
    <source>
        <strain evidence="2 3">8244</strain>
    </source>
</reference>
<protein>
    <recommendedName>
        <fullName evidence="1">GmrSD restriction endonucleases N-terminal domain-containing protein</fullName>
    </recommendedName>
</protein>
<comment type="caution">
    <text evidence="2">The sequence shown here is derived from an EMBL/GenBank/DDBJ whole genome shotgun (WGS) entry which is preliminary data.</text>
</comment>
<dbReference type="Proteomes" id="UP000029278">
    <property type="component" value="Unassembled WGS sequence"/>
</dbReference>
<dbReference type="Pfam" id="PF03235">
    <property type="entry name" value="GmrSD_N"/>
    <property type="match status" value="1"/>
</dbReference>
<dbReference type="PATRIC" id="fig|44252.3.peg.5634"/>
<dbReference type="RefSeq" id="WP_036618685.1">
    <property type="nucleotide sequence ID" value="NZ_JAKOBR010000009.1"/>
</dbReference>
<evidence type="ECO:0000259" key="1">
    <source>
        <dbReference type="Pfam" id="PF03235"/>
    </source>
</evidence>
<evidence type="ECO:0000313" key="3">
    <source>
        <dbReference type="Proteomes" id="UP000029278"/>
    </source>
</evidence>
<dbReference type="HOGENOM" id="CLU_021082_0_0_9"/>
<dbReference type="OrthoDB" id="9798761at2"/>
<dbReference type="PANTHER" id="PTHR37292:SF2">
    <property type="entry name" value="DUF262 DOMAIN-CONTAINING PROTEIN"/>
    <property type="match status" value="1"/>
</dbReference>
<dbReference type="GeneID" id="77010724"/>
<evidence type="ECO:0000313" key="2">
    <source>
        <dbReference type="EMBL" id="KFM94605.1"/>
    </source>
</evidence>
<feature type="domain" description="GmrSD restriction endonucleases N-terminal" evidence="1">
    <location>
        <begin position="7"/>
        <end position="215"/>
    </location>
</feature>
<accession>A0A090YR96</accession>
<dbReference type="STRING" id="44252.DJ90_1351"/>
<organism evidence="2 3">
    <name type="scientific">Paenibacillus macerans</name>
    <name type="common">Bacillus macerans</name>
    <dbReference type="NCBI Taxonomy" id="44252"/>
    <lineage>
        <taxon>Bacteria</taxon>
        <taxon>Bacillati</taxon>
        <taxon>Bacillota</taxon>
        <taxon>Bacilli</taxon>
        <taxon>Bacillales</taxon>
        <taxon>Paenibacillaceae</taxon>
        <taxon>Paenibacillus</taxon>
    </lineage>
</organism>
<dbReference type="EMBL" id="JMQA01000047">
    <property type="protein sequence ID" value="KFM94605.1"/>
    <property type="molecule type" value="Genomic_DNA"/>
</dbReference>
<gene>
    <name evidence="2" type="ORF">DJ90_1351</name>
</gene>